<dbReference type="PANTHER" id="PTHR21497">
    <property type="entry name" value="UBIQUITIN LIGASE E3 ALPHA-RELATED"/>
    <property type="match status" value="1"/>
</dbReference>
<feature type="domain" description="E3 ubiquitin-protein ligase UBR-like C-terminal" evidence="3">
    <location>
        <begin position="1087"/>
        <end position="1532"/>
    </location>
</feature>
<evidence type="ECO:0000256" key="1">
    <source>
        <dbReference type="RuleBase" id="RU366018"/>
    </source>
</evidence>
<comment type="catalytic activity">
    <reaction evidence="1">
        <text>S-ubiquitinyl-[E2 ubiquitin-conjugating enzyme]-L-cysteine + [acceptor protein]-L-lysine = [E2 ubiquitin-conjugating enzyme]-L-cysteine + N(6)-ubiquitinyl-[acceptor protein]-L-lysine.</text>
        <dbReference type="EC" id="2.3.2.27"/>
    </reaction>
</comment>
<dbReference type="GO" id="GO:0071596">
    <property type="term" value="P:ubiquitin-dependent protein catabolic process via the N-end rule pathway"/>
    <property type="evidence" value="ECO:0007669"/>
    <property type="project" value="UniProtKB-UniRule"/>
</dbReference>
<keyword evidence="1" id="KW-0808">Transferase</keyword>
<dbReference type="InterPro" id="IPR036390">
    <property type="entry name" value="WH_DNA-bd_sf"/>
</dbReference>
<dbReference type="OMA" id="GWYLWAS"/>
<keyword evidence="6" id="KW-1185">Reference proteome</keyword>
<comment type="function">
    <text evidence="1">Ubiquitin ligase protein which is a component of the N-end rule pathway. Recognizes and binds to proteins bearing specific N-terminal residues that are destabilizing according to the N-end rule, leading to their ubiquitination and subsequent degradation.</text>
</comment>
<dbReference type="Pfam" id="PF18995">
    <property type="entry name" value="PRT6_C"/>
    <property type="match status" value="1"/>
</dbReference>
<proteinExistence type="inferred from homology"/>
<feature type="region of interest" description="Disordered" evidence="2">
    <location>
        <begin position="1014"/>
        <end position="1034"/>
    </location>
</feature>
<dbReference type="EC" id="2.3.2.27" evidence="1"/>
<gene>
    <name evidence="5" type="ORF">Ocin01_19142</name>
</gene>
<dbReference type="Pfam" id="PF22960">
    <property type="entry name" value="WHD_UBR1"/>
    <property type="match status" value="1"/>
</dbReference>
<evidence type="ECO:0000313" key="6">
    <source>
        <dbReference type="Proteomes" id="UP000094527"/>
    </source>
</evidence>
<comment type="pathway">
    <text evidence="1">Protein modification; protein ubiquitination.</text>
</comment>
<dbReference type="GO" id="GO:0008270">
    <property type="term" value="F:zinc ion binding"/>
    <property type="evidence" value="ECO:0007669"/>
    <property type="project" value="UniProtKB-UniRule"/>
</dbReference>
<protein>
    <recommendedName>
        <fullName evidence="1">E3 ubiquitin-protein ligase</fullName>
        <ecNumber evidence="1">2.3.2.27</ecNumber>
    </recommendedName>
</protein>
<evidence type="ECO:0000259" key="4">
    <source>
        <dbReference type="Pfam" id="PF22960"/>
    </source>
</evidence>
<feature type="region of interest" description="Disordered" evidence="2">
    <location>
        <begin position="646"/>
        <end position="665"/>
    </location>
</feature>
<comment type="caution">
    <text evidence="5">The sequence shown here is derived from an EMBL/GenBank/DDBJ whole genome shotgun (WGS) entry which is preliminary data.</text>
</comment>
<keyword evidence="1" id="KW-0862">Zinc</keyword>
<dbReference type="InterPro" id="IPR039164">
    <property type="entry name" value="UBR1-like"/>
</dbReference>
<dbReference type="OrthoDB" id="26387at2759"/>
<keyword evidence="1" id="KW-0833">Ubl conjugation pathway</keyword>
<feature type="domain" description="E3 ubiquitin-protein ligase UBR1-like winged-helix" evidence="4">
    <location>
        <begin position="573"/>
        <end position="658"/>
    </location>
</feature>
<dbReference type="InterPro" id="IPR055194">
    <property type="entry name" value="UBR1-like_WH"/>
</dbReference>
<reference evidence="5 6" key="1">
    <citation type="journal article" date="2016" name="Genome Biol. Evol.">
        <title>Gene Family Evolution Reflects Adaptation to Soil Environmental Stressors in the Genome of the Collembolan Orchesella cincta.</title>
        <authorList>
            <person name="Faddeeva-Vakhrusheva A."/>
            <person name="Derks M.F."/>
            <person name="Anvar S.Y."/>
            <person name="Agamennone V."/>
            <person name="Suring W."/>
            <person name="Smit S."/>
            <person name="van Straalen N.M."/>
            <person name="Roelofs D."/>
        </authorList>
    </citation>
    <scope>NUCLEOTIDE SEQUENCE [LARGE SCALE GENOMIC DNA]</scope>
    <source>
        <tissue evidence="5">Mixed pool</tissue>
    </source>
</reference>
<dbReference type="SUPFAM" id="SSF46785">
    <property type="entry name" value="Winged helix' DNA-binding domain"/>
    <property type="match status" value="1"/>
</dbReference>
<name>A0A1D2M3J1_ORCCI</name>
<dbReference type="EMBL" id="LJIJ01005094">
    <property type="protein sequence ID" value="ODM87540.1"/>
    <property type="molecule type" value="Genomic_DNA"/>
</dbReference>
<dbReference type="Proteomes" id="UP000094527">
    <property type="component" value="Unassembled WGS sequence"/>
</dbReference>
<feature type="compositionally biased region" description="Acidic residues" evidence="2">
    <location>
        <begin position="1014"/>
        <end position="1032"/>
    </location>
</feature>
<organism evidence="5 6">
    <name type="scientific">Orchesella cincta</name>
    <name type="common">Springtail</name>
    <name type="synonym">Podura cincta</name>
    <dbReference type="NCBI Taxonomy" id="48709"/>
    <lineage>
        <taxon>Eukaryota</taxon>
        <taxon>Metazoa</taxon>
        <taxon>Ecdysozoa</taxon>
        <taxon>Arthropoda</taxon>
        <taxon>Hexapoda</taxon>
        <taxon>Collembola</taxon>
        <taxon>Entomobryomorpha</taxon>
        <taxon>Entomobryoidea</taxon>
        <taxon>Orchesellidae</taxon>
        <taxon>Orchesellinae</taxon>
        <taxon>Orchesella</taxon>
    </lineage>
</organism>
<comment type="similarity">
    <text evidence="1">Belongs to the E3 ubiquitin-protein ligase UBR1-like family.</text>
</comment>
<feature type="region of interest" description="Disordered" evidence="2">
    <location>
        <begin position="73"/>
        <end position="100"/>
    </location>
</feature>
<dbReference type="GO" id="GO:0000151">
    <property type="term" value="C:ubiquitin ligase complex"/>
    <property type="evidence" value="ECO:0007669"/>
    <property type="project" value="TreeGrafter"/>
</dbReference>
<feature type="compositionally biased region" description="Basic and acidic residues" evidence="2">
    <location>
        <begin position="646"/>
        <end position="661"/>
    </location>
</feature>
<keyword evidence="1" id="KW-0479">Metal-binding</keyword>
<accession>A0A1D2M3J1</accession>
<evidence type="ECO:0000313" key="5">
    <source>
        <dbReference type="EMBL" id="ODM87540.1"/>
    </source>
</evidence>
<dbReference type="GO" id="GO:0005737">
    <property type="term" value="C:cytoplasm"/>
    <property type="evidence" value="ECO:0007669"/>
    <property type="project" value="TreeGrafter"/>
</dbReference>
<dbReference type="InterPro" id="IPR044046">
    <property type="entry name" value="E3_ligase_UBR-like_C"/>
</dbReference>
<evidence type="ECO:0000259" key="3">
    <source>
        <dbReference type="Pfam" id="PF18995"/>
    </source>
</evidence>
<dbReference type="GO" id="GO:0016567">
    <property type="term" value="P:protein ubiquitination"/>
    <property type="evidence" value="ECO:0007669"/>
    <property type="project" value="UniProtKB-UniRule"/>
</dbReference>
<dbReference type="UniPathway" id="UPA00143"/>
<dbReference type="PANTHER" id="PTHR21497:SF24">
    <property type="entry name" value="E3 UBIQUITIN-PROTEIN LIGASE UBR1"/>
    <property type="match status" value="1"/>
</dbReference>
<evidence type="ECO:0000256" key="2">
    <source>
        <dbReference type="SAM" id="MobiDB-lite"/>
    </source>
</evidence>
<dbReference type="STRING" id="48709.A0A1D2M3J1"/>
<sequence length="1558" mass="176134">MTSGGGGFCDCGDEEAWKKALGKPAKIFTEAPLGLFLYCPSIPRRLSALPASIQLYEDEPALASLNPTLKTSCSNSTAPSSSTTKPTPLTPSSPVSSSPSLVLETSRHGAFPLKTTVLQSHLVAHQAFAVHLLKWIQDLLEKSPSIRSLWLPPMLTAILKNDAKLWKSARLAYHHLLITGMLKDYELKKRFASVFAQNYEQMIQDFVADDHGHSFSITSLSVQIFTVPSVALFLVESQDIISVLMGSLKGKWQQNLNAQGKLVFERGTSASLLKCGGGVLRDLSYILAFPPPTGNWSEPLITNFNRGLTSIIELLRAMQEMNPTTRQLGAHVEREMDWWPYFNLYLRLQPVLTLLFEWLRNNSEVLAQAATICLRELTEEYALFNRHRKSERKQFGGKFATCLEFNVENCPVSFHIPLSRFVSGVILLLQKEENPGNLLEVNENLAQILLEAPLRVQLVVAQINAGMWRRKGYSFINQQHCYQDTKFRLEMMDKDVISLQLAASMMNPDEFCIHLLNRFGLLGWIEKENRAEAESEEEEEKGLLLSEFLSLIINLFAARFVPGVGMVEKKDCVRKEAVQLLCIEPMTHSALSKDMVGGEETGLEEVIEEVAVRKRGGVNNTTVFELREEFYGEYDWHHYHYTREQMSRAEGKQRERKKGDETFPPPVLPGFAPPFEAVVDILKSDVLLGVISIVLEGKNHTQSEAQLRKILHLIGHGLNEQVARSSFGFTEVIEKPGGVWEKLEELAKNPSMSQHLGMINWIRKRKEELHPEITGEKPAAVEETQPKADERKQKAAKMRAKALAKITAAQQKFMAVNANLFEGENSGNLPDVVEPQPPQVAAPSPTLTEKEEIYACILCREEHPLQSSSKGFVLAALIQRSTVLTENPVGLRELELKNSSFPEEDDLWLKRNNLISPHVSSCGHIMHESCWTAFVEGIKTRERRRPFRHTLSFDVSKDEWLCPMCDCICNAALPMTISKLKSKQISQEESIARPFSFSAYLSSIEWKINKAERDDEVEDPFDPDAPDPVENDDAPRLFQRGRQLHRDVDIQSSRSPRPVRERRARLQNPGITTFMERIFKVAKEEDYNQDEGHSELHRVLWQSLAYSIAAGEAFHRDQGVSFFGENVPIRSSLGLEFLTRFCSSIFGLGAGFDEEASLVPSWLLEWEAVQFLRQIWAGNYDDKSLPSMLELDAFGLLVFLTYLLPFSVKTGPQSLVGKEGELERYNLRLAFTIHVYQLLMLMDDVGKVEGEFDEEFPSNEESMRKFLYKIWSGPRNKVAGNVLRVDLDCAQLWTQVSVKTQPFLRCCAKFYESVTQNSPPSRLELGDGATQAENLIGFLNLPTSFAELFDSAHVCNMVIRWSTHPSIKLILNSTQEERGGQVVPRNLKVLRGLSLPRVFRSLAQLPEDYTELINSVSGFKCQRSATHDSRVPTMCLVCGLVLCSESYCCQQELNRERVGACTFHAHFCGGGVGLFLRIRESAMFLLNGRDRGCHLVPPYFDEYGETDEGLRRGNPLKLNRDKFEQLRKLWAQHGIPEEVSRMTENPTSFATLTNWLYL</sequence>
<keyword evidence="1" id="KW-0863">Zinc-finger</keyword>
<dbReference type="GO" id="GO:0061630">
    <property type="term" value="F:ubiquitin protein ligase activity"/>
    <property type="evidence" value="ECO:0007669"/>
    <property type="project" value="UniProtKB-UniRule"/>
</dbReference>